<dbReference type="OrthoDB" id="6629194at2759"/>
<dbReference type="EMBL" id="KK120552">
    <property type="protein sequence ID" value="KFM78526.1"/>
    <property type="molecule type" value="Genomic_DNA"/>
</dbReference>
<reference evidence="1 2" key="1">
    <citation type="submission" date="2013-11" db="EMBL/GenBank/DDBJ databases">
        <title>Genome sequencing of Stegodyphus mimosarum.</title>
        <authorList>
            <person name="Bechsgaard J."/>
        </authorList>
    </citation>
    <scope>NUCLEOTIDE SEQUENCE [LARGE SCALE GENOMIC DNA]</scope>
</reference>
<organism evidence="1 2">
    <name type="scientific">Stegodyphus mimosarum</name>
    <name type="common">African social velvet spider</name>
    <dbReference type="NCBI Taxonomy" id="407821"/>
    <lineage>
        <taxon>Eukaryota</taxon>
        <taxon>Metazoa</taxon>
        <taxon>Ecdysozoa</taxon>
        <taxon>Arthropoda</taxon>
        <taxon>Chelicerata</taxon>
        <taxon>Arachnida</taxon>
        <taxon>Araneae</taxon>
        <taxon>Araneomorphae</taxon>
        <taxon>Entelegynae</taxon>
        <taxon>Eresoidea</taxon>
        <taxon>Eresidae</taxon>
        <taxon>Stegodyphus</taxon>
    </lineage>
</organism>
<evidence type="ECO:0000313" key="2">
    <source>
        <dbReference type="Proteomes" id="UP000054359"/>
    </source>
</evidence>
<protein>
    <submittedName>
        <fullName evidence="1">Uncharacterized protein</fullName>
    </submittedName>
</protein>
<accession>A0A087UMD7</accession>
<proteinExistence type="predicted"/>
<dbReference type="Proteomes" id="UP000054359">
    <property type="component" value="Unassembled WGS sequence"/>
</dbReference>
<name>A0A087UMD7_STEMI</name>
<gene>
    <name evidence="1" type="ORF">X975_00452</name>
</gene>
<evidence type="ECO:0000313" key="1">
    <source>
        <dbReference type="EMBL" id="KFM78526.1"/>
    </source>
</evidence>
<feature type="non-terminal residue" evidence="1">
    <location>
        <position position="55"/>
    </location>
</feature>
<keyword evidence="2" id="KW-1185">Reference proteome</keyword>
<sequence length="55" mass="6543">MVLYLKTEKQWRCNVKACVKRVPIRKGTRFEGSTISFLTALQFIYSWCRELTTIK</sequence>
<dbReference type="AlphaFoldDB" id="A0A087UMD7"/>